<dbReference type="WBParaSite" id="TTAC_0000271801-mRNA-1">
    <property type="protein sequence ID" value="TTAC_0000271801-mRNA-1"/>
    <property type="gene ID" value="TTAC_0000271801"/>
</dbReference>
<dbReference type="EMBL" id="UYWX01001406">
    <property type="protein sequence ID" value="VDM20937.1"/>
    <property type="molecule type" value="Genomic_DNA"/>
</dbReference>
<reference evidence="2 3" key="2">
    <citation type="submission" date="2018-11" db="EMBL/GenBank/DDBJ databases">
        <authorList>
            <consortium name="Pathogen Informatics"/>
        </authorList>
    </citation>
    <scope>NUCLEOTIDE SEQUENCE [LARGE SCALE GENOMIC DNA]</scope>
</reference>
<evidence type="ECO:0000313" key="4">
    <source>
        <dbReference type="WBParaSite" id="TTAC_0000271801-mRNA-1"/>
    </source>
</evidence>
<gene>
    <name evidence="2" type="ORF">TTAC_LOCUS2703</name>
</gene>
<organism evidence="4">
    <name type="scientific">Hydatigena taeniaeformis</name>
    <name type="common">Feline tapeworm</name>
    <name type="synonym">Taenia taeniaeformis</name>
    <dbReference type="NCBI Taxonomy" id="6205"/>
    <lineage>
        <taxon>Eukaryota</taxon>
        <taxon>Metazoa</taxon>
        <taxon>Spiralia</taxon>
        <taxon>Lophotrochozoa</taxon>
        <taxon>Platyhelminthes</taxon>
        <taxon>Cestoda</taxon>
        <taxon>Eucestoda</taxon>
        <taxon>Cyclophyllidea</taxon>
        <taxon>Taeniidae</taxon>
        <taxon>Hydatigera</taxon>
    </lineage>
</organism>
<evidence type="ECO:0000313" key="2">
    <source>
        <dbReference type="EMBL" id="VDM20937.1"/>
    </source>
</evidence>
<keyword evidence="1" id="KW-1133">Transmembrane helix</keyword>
<protein>
    <submittedName>
        <fullName evidence="4">Secreted protein</fullName>
    </submittedName>
</protein>
<dbReference type="Proteomes" id="UP000274429">
    <property type="component" value="Unassembled WGS sequence"/>
</dbReference>
<keyword evidence="1" id="KW-0472">Membrane</keyword>
<keyword evidence="1" id="KW-0812">Transmembrane</keyword>
<name>A0A0R3WPM8_HYDTA</name>
<feature type="transmembrane region" description="Helical" evidence="1">
    <location>
        <begin position="62"/>
        <end position="82"/>
    </location>
</feature>
<keyword evidence="3" id="KW-1185">Reference proteome</keyword>
<proteinExistence type="predicted"/>
<evidence type="ECO:0000256" key="1">
    <source>
        <dbReference type="SAM" id="Phobius"/>
    </source>
</evidence>
<feature type="transmembrane region" description="Helical" evidence="1">
    <location>
        <begin position="15"/>
        <end position="34"/>
    </location>
</feature>
<evidence type="ECO:0000313" key="3">
    <source>
        <dbReference type="Proteomes" id="UP000274429"/>
    </source>
</evidence>
<sequence>MIFCGRLWRVNWVSLYLPTMLPKTLCVISLFLLVQKSRKPVLGQTFLIVVLTSLRFDIGSPFGPLIVTSIVCVYPMRLYMLLCRHLPLIIFRLW</sequence>
<reference evidence="4" key="1">
    <citation type="submission" date="2017-02" db="UniProtKB">
        <authorList>
            <consortium name="WormBaseParasite"/>
        </authorList>
    </citation>
    <scope>IDENTIFICATION</scope>
</reference>
<accession>A0A0R3WPM8</accession>
<dbReference type="AlphaFoldDB" id="A0A0R3WPM8"/>